<evidence type="ECO:0000313" key="8">
    <source>
        <dbReference type="Proteomes" id="UP000287601"/>
    </source>
</evidence>
<dbReference type="InterPro" id="IPR015422">
    <property type="entry name" value="PyrdxlP-dep_Trfase_small"/>
</dbReference>
<keyword evidence="4 5" id="KW-0663">Pyridoxal phosphate</keyword>
<dbReference type="GO" id="GO:0004124">
    <property type="term" value="F:cysteine synthase activity"/>
    <property type="evidence" value="ECO:0007669"/>
    <property type="project" value="TreeGrafter"/>
</dbReference>
<dbReference type="InterPro" id="IPR054542">
    <property type="entry name" value="Cys_met_metab_PP"/>
</dbReference>
<dbReference type="InterPro" id="IPR000277">
    <property type="entry name" value="Cys/Met-Metab_PyrdxlP-dep_enz"/>
</dbReference>
<evidence type="ECO:0000256" key="5">
    <source>
        <dbReference type="PIRSR" id="PIRSR001434-2"/>
    </source>
</evidence>
<dbReference type="PIRSF" id="PIRSF001434">
    <property type="entry name" value="CGS"/>
    <property type="match status" value="1"/>
</dbReference>
<dbReference type="CDD" id="cd00614">
    <property type="entry name" value="CGS_like"/>
    <property type="match status" value="1"/>
</dbReference>
<dbReference type="FunFam" id="3.40.640.10:FF:000035">
    <property type="entry name" value="O-succinylhomoserine sulfhydrylase"/>
    <property type="match status" value="1"/>
</dbReference>
<evidence type="ECO:0000256" key="4">
    <source>
        <dbReference type="ARBA" id="ARBA00022898"/>
    </source>
</evidence>
<dbReference type="InterPro" id="IPR015421">
    <property type="entry name" value="PyrdxlP-dep_Trfase_major"/>
</dbReference>
<dbReference type="GO" id="GO:0071269">
    <property type="term" value="P:L-homocysteine biosynthetic process"/>
    <property type="evidence" value="ECO:0007669"/>
    <property type="project" value="TreeGrafter"/>
</dbReference>
<evidence type="ECO:0000256" key="3">
    <source>
        <dbReference type="ARBA" id="ARBA00022679"/>
    </source>
</evidence>
<dbReference type="Pfam" id="PF01053">
    <property type="entry name" value="Cys_Met_Meta_PP"/>
    <property type="match status" value="1"/>
</dbReference>
<dbReference type="GO" id="GO:0030170">
    <property type="term" value="F:pyridoxal phosphate binding"/>
    <property type="evidence" value="ECO:0007669"/>
    <property type="project" value="InterPro"/>
</dbReference>
<keyword evidence="8" id="KW-1185">Reference proteome</keyword>
<dbReference type="SUPFAM" id="SSF53383">
    <property type="entry name" value="PLP-dependent transferases"/>
    <property type="match status" value="1"/>
</dbReference>
<gene>
    <name evidence="7" type="ORF">EQM06_04800</name>
</gene>
<dbReference type="AlphaFoldDB" id="A0A410PUK1"/>
<protein>
    <submittedName>
        <fullName evidence="7">O-acetylhomoserine aminocarboxypropyltransferase/cysteine synthase</fullName>
    </submittedName>
</protein>
<dbReference type="KEGG" id="amij:EQM06_04800"/>
<accession>A0A410PUK1</accession>
<dbReference type="PROSITE" id="PS00868">
    <property type="entry name" value="CYS_MET_METAB_PP"/>
    <property type="match status" value="1"/>
</dbReference>
<dbReference type="PANTHER" id="PTHR43797:SF2">
    <property type="entry name" value="HOMOCYSTEINE_CYSTEINE SYNTHASE"/>
    <property type="match status" value="1"/>
</dbReference>
<keyword evidence="3 7" id="KW-0808">Transferase</keyword>
<evidence type="ECO:0000256" key="2">
    <source>
        <dbReference type="ARBA" id="ARBA00009077"/>
    </source>
</evidence>
<name>A0A410PUK1_9FIRM</name>
<dbReference type="Gene3D" id="3.40.640.10">
    <property type="entry name" value="Type I PLP-dependent aspartate aminotransferase-like (Major domain)"/>
    <property type="match status" value="1"/>
</dbReference>
<proteinExistence type="inferred from homology"/>
<comment type="similarity">
    <text evidence="2 6">Belongs to the trans-sulfuration enzymes family.</text>
</comment>
<comment type="cofactor">
    <cofactor evidence="1 6">
        <name>pyridoxal 5'-phosphate</name>
        <dbReference type="ChEBI" id="CHEBI:597326"/>
    </cofactor>
</comment>
<dbReference type="OrthoDB" id="9780685at2"/>
<evidence type="ECO:0000256" key="6">
    <source>
        <dbReference type="RuleBase" id="RU362118"/>
    </source>
</evidence>
<evidence type="ECO:0000256" key="1">
    <source>
        <dbReference type="ARBA" id="ARBA00001933"/>
    </source>
</evidence>
<feature type="modified residue" description="N6-(pyridoxal phosphate)lysine" evidence="5">
    <location>
        <position position="215"/>
    </location>
</feature>
<dbReference type="EMBL" id="CP035281">
    <property type="protein sequence ID" value="QAT42594.1"/>
    <property type="molecule type" value="Genomic_DNA"/>
</dbReference>
<dbReference type="PANTHER" id="PTHR43797">
    <property type="entry name" value="HOMOCYSTEINE/CYSTEINE SYNTHASE"/>
    <property type="match status" value="1"/>
</dbReference>
<organism evidence="7 8">
    <name type="scientific">Aminipila luticellarii</name>
    <dbReference type="NCBI Taxonomy" id="2507160"/>
    <lineage>
        <taxon>Bacteria</taxon>
        <taxon>Bacillati</taxon>
        <taxon>Bacillota</taxon>
        <taxon>Clostridia</taxon>
        <taxon>Peptostreptococcales</taxon>
        <taxon>Anaerovoracaceae</taxon>
        <taxon>Aminipila</taxon>
    </lineage>
</organism>
<dbReference type="GO" id="GO:0003961">
    <property type="term" value="F:O-acetylhomoserine aminocarboxypropyltransferase activity"/>
    <property type="evidence" value="ECO:0007669"/>
    <property type="project" value="TreeGrafter"/>
</dbReference>
<dbReference type="Proteomes" id="UP000287601">
    <property type="component" value="Chromosome"/>
</dbReference>
<dbReference type="GO" id="GO:0005737">
    <property type="term" value="C:cytoplasm"/>
    <property type="evidence" value="ECO:0007669"/>
    <property type="project" value="TreeGrafter"/>
</dbReference>
<reference evidence="7 8" key="1">
    <citation type="submission" date="2019-01" db="EMBL/GenBank/DDBJ databases">
        <title>Draft genomes of a novel of Aminipila strains.</title>
        <authorList>
            <person name="Ma S."/>
        </authorList>
    </citation>
    <scope>NUCLEOTIDE SEQUENCE [LARGE SCALE GENOMIC DNA]</scope>
    <source>
        <strain evidence="8">JN-39</strain>
    </source>
</reference>
<evidence type="ECO:0000313" key="7">
    <source>
        <dbReference type="EMBL" id="QAT42594.1"/>
    </source>
</evidence>
<dbReference type="GO" id="GO:0006535">
    <property type="term" value="P:cysteine biosynthetic process from serine"/>
    <property type="evidence" value="ECO:0007669"/>
    <property type="project" value="TreeGrafter"/>
</dbReference>
<dbReference type="InterPro" id="IPR006235">
    <property type="entry name" value="OAc-hSer/O-AcSer_sulfhydrylase"/>
</dbReference>
<dbReference type="NCBIfam" id="TIGR01326">
    <property type="entry name" value="OAH_OAS_sulfhy"/>
    <property type="match status" value="1"/>
</dbReference>
<dbReference type="RefSeq" id="WP_128745244.1">
    <property type="nucleotide sequence ID" value="NZ_CP035281.1"/>
</dbReference>
<dbReference type="InterPro" id="IPR015424">
    <property type="entry name" value="PyrdxlP-dep_Trfase"/>
</dbReference>
<sequence>MSKKTRENRNFKFETLQLHVGQENADPVTDARAVPIYQTSSYVFHNSEHAAARFGLQDAGNIYGRLTNPTEDIFEQRIAKLEGGVAALAVASGAAAITYAIENIAQNGDHVVAAKNIYGGTFNFLEHTIKQYGIETTFVDPFDYEEVDKAIQENTKLVLIETLGNPNSDVVDIEKIAYIAHAHQIPLLVDNTFATPYLVRPIEYGADIVVHSATKFIGGHGTTIGGVIVDSGKFDWEASGKFASLTEPNPSYHGISFTKAVGAAAYVTKIRAILLRDTGATLSPFHAFFFLQGLETLSLRVERHVENALKVVEYLNNHPQVEKVNHPAVSEDPEQKALYAKYFPNGGGSIFTFEIKGDDQKAKDFIDQLELFSLLANVADVKSLVIHPASTTHSQMTEEELLGSGIKRNTIRLSIGTENIDDILEDLEEAFKAVQ</sequence>
<dbReference type="GO" id="GO:0019346">
    <property type="term" value="P:transsulfuration"/>
    <property type="evidence" value="ECO:0007669"/>
    <property type="project" value="InterPro"/>
</dbReference>
<dbReference type="Gene3D" id="3.90.1150.10">
    <property type="entry name" value="Aspartate Aminotransferase, domain 1"/>
    <property type="match status" value="1"/>
</dbReference>